<dbReference type="Gene3D" id="2.40.110.10">
    <property type="entry name" value="Butyryl-CoA Dehydrogenase, subunit A, domain 2"/>
    <property type="match status" value="1"/>
</dbReference>
<evidence type="ECO:0000256" key="1">
    <source>
        <dbReference type="ARBA" id="ARBA00023002"/>
    </source>
</evidence>
<organism evidence="2 3">
    <name type="scientific">Massilia arenae</name>
    <dbReference type="NCBI Taxonomy" id="2603288"/>
    <lineage>
        <taxon>Bacteria</taxon>
        <taxon>Pseudomonadati</taxon>
        <taxon>Pseudomonadota</taxon>
        <taxon>Betaproteobacteria</taxon>
        <taxon>Burkholderiales</taxon>
        <taxon>Oxalobacteraceae</taxon>
        <taxon>Telluria group</taxon>
        <taxon>Massilia</taxon>
    </lineage>
</organism>
<dbReference type="SUPFAM" id="SSF56645">
    <property type="entry name" value="Acyl-CoA dehydrogenase NM domain-like"/>
    <property type="match status" value="1"/>
</dbReference>
<dbReference type="GO" id="GO:0005737">
    <property type="term" value="C:cytoplasm"/>
    <property type="evidence" value="ECO:0007669"/>
    <property type="project" value="TreeGrafter"/>
</dbReference>
<dbReference type="InterPro" id="IPR009100">
    <property type="entry name" value="AcylCoA_DH/oxidase_NM_dom_sf"/>
</dbReference>
<evidence type="ECO:0000313" key="2">
    <source>
        <dbReference type="EMBL" id="TXG00631.1"/>
    </source>
</evidence>
<dbReference type="GO" id="GO:0003995">
    <property type="term" value="F:acyl-CoA dehydrogenase activity"/>
    <property type="evidence" value="ECO:0007669"/>
    <property type="project" value="TreeGrafter"/>
</dbReference>
<dbReference type="InterPro" id="IPR050741">
    <property type="entry name" value="Acyl-CoA_dehydrogenase"/>
</dbReference>
<gene>
    <name evidence="2" type="ORF">FVD38_07645</name>
</gene>
<name>A0A5C7G4P4_9BURK</name>
<dbReference type="SUPFAM" id="SSF47203">
    <property type="entry name" value="Acyl-CoA dehydrogenase C-terminal domain-like"/>
    <property type="match status" value="1"/>
</dbReference>
<dbReference type="EMBL" id="VPFD01000006">
    <property type="protein sequence ID" value="TXG00631.1"/>
    <property type="molecule type" value="Genomic_DNA"/>
</dbReference>
<comment type="caution">
    <text evidence="2">The sequence shown here is derived from an EMBL/GenBank/DDBJ whole genome shotgun (WGS) entry which is preliminary data.</text>
</comment>
<dbReference type="RefSeq" id="WP_222706903.1">
    <property type="nucleotide sequence ID" value="NZ_VPFD01000006.1"/>
</dbReference>
<proteinExistence type="predicted"/>
<evidence type="ECO:0000313" key="3">
    <source>
        <dbReference type="Proteomes" id="UP000321413"/>
    </source>
</evidence>
<keyword evidence="3" id="KW-1185">Reference proteome</keyword>
<protein>
    <submittedName>
        <fullName evidence="2">Acyl-CoA dehydrogenase</fullName>
    </submittedName>
</protein>
<keyword evidence="1" id="KW-0560">Oxidoreductase</keyword>
<dbReference type="InterPro" id="IPR046373">
    <property type="entry name" value="Acyl-CoA_Oxase/DH_mid-dom_sf"/>
</dbReference>
<accession>A0A5C7G4P4</accession>
<dbReference type="AlphaFoldDB" id="A0A5C7G4P4"/>
<dbReference type="PANTHER" id="PTHR48083">
    <property type="entry name" value="MEDIUM-CHAIN SPECIFIC ACYL-COA DEHYDROGENASE, MITOCHONDRIAL-RELATED"/>
    <property type="match status" value="1"/>
</dbReference>
<dbReference type="Proteomes" id="UP000321413">
    <property type="component" value="Unassembled WGS sequence"/>
</dbReference>
<dbReference type="PANTHER" id="PTHR48083:SF37">
    <property type="entry name" value="DEHYDROGENASE, PUTATIVE-RELATED"/>
    <property type="match status" value="1"/>
</dbReference>
<sequence length="338" mass="35080">MSSTREPLVALLRTALSSLQDAAPATALKRLAALRLDRLPLPGHGATLDRWRALAAVGAHDLALAKLFEGHTDALAILHEAGAHGGADDALWATWCAEPPDARLALYTGSDGGMRLDGRKAWCSGARDVTHAVVSCWRPDGAAMLAAVDLRQAGVTVTDDGWNAVGMAASGSVDVRFDGVEARVLGGPGFYVERAGFWHGGAGVAACWFGAATRLAEALRERVAGRGDPHRLAQLGEAAVALQGSAALMREAAARIDRSPHTKAMGDALSVRLSVEASAGLVLAAAGRALGAGPLCKDAALARLYADLPVFMRQSHAERDLEALGRLVSESGAAPWTL</sequence>
<dbReference type="GO" id="GO:0033539">
    <property type="term" value="P:fatty acid beta-oxidation using acyl-CoA dehydrogenase"/>
    <property type="evidence" value="ECO:0007669"/>
    <property type="project" value="TreeGrafter"/>
</dbReference>
<dbReference type="InterPro" id="IPR036250">
    <property type="entry name" value="AcylCo_DH-like_C"/>
</dbReference>
<reference evidence="2 3" key="1">
    <citation type="submission" date="2019-08" db="EMBL/GenBank/DDBJ databases">
        <title>Massilia golmudensis sp. nov., isolated from sand in the Qinghai-Tibetan Plateau.</title>
        <authorList>
            <person name="Zhang B."/>
        </authorList>
    </citation>
    <scope>NUCLEOTIDE SEQUENCE [LARGE SCALE GENOMIC DNA]</scope>
    <source>
        <strain evidence="2 3">GEM5</strain>
    </source>
</reference>